<dbReference type="AlphaFoldDB" id="A0A1Q8R0S4"/>
<evidence type="ECO:0000313" key="2">
    <source>
        <dbReference type="Proteomes" id="UP000186102"/>
    </source>
</evidence>
<sequence length="42" mass="4887">MDLDSFVYVEPTVLLSADSDKEVYEFMLTRFLGQSLRDINDL</sequence>
<gene>
    <name evidence="1" type="ORF">DSOL_0902</name>
</gene>
<keyword evidence="2" id="KW-1185">Reference proteome</keyword>
<reference evidence="1 2" key="1">
    <citation type="submission" date="2016-09" db="EMBL/GenBank/DDBJ databases">
        <title>Complete genome of Desulfosporosinus sp. OL.</title>
        <authorList>
            <person name="Mardanov A."/>
            <person name="Beletsky A."/>
            <person name="Panova A."/>
            <person name="Karnachuk O."/>
            <person name="Ravin N."/>
        </authorList>
    </citation>
    <scope>NUCLEOTIDE SEQUENCE [LARGE SCALE GENOMIC DNA]</scope>
    <source>
        <strain evidence="1 2">OL</strain>
    </source>
</reference>
<comment type="caution">
    <text evidence="1">The sequence shown here is derived from an EMBL/GenBank/DDBJ whole genome shotgun (WGS) entry which is preliminary data.</text>
</comment>
<name>A0A1Q8R0S4_9FIRM</name>
<protein>
    <submittedName>
        <fullName evidence="1">Uncharacterized protein</fullName>
    </submittedName>
</protein>
<dbReference type="EMBL" id="MLBF01000004">
    <property type="protein sequence ID" value="OLN33175.1"/>
    <property type="molecule type" value="Genomic_DNA"/>
</dbReference>
<accession>A0A1Q8R0S4</accession>
<evidence type="ECO:0000313" key="1">
    <source>
        <dbReference type="EMBL" id="OLN33175.1"/>
    </source>
</evidence>
<dbReference type="Proteomes" id="UP000186102">
    <property type="component" value="Unassembled WGS sequence"/>
</dbReference>
<proteinExistence type="predicted"/>
<dbReference type="STRING" id="1888891.DSOL_0902"/>
<organism evidence="1 2">
    <name type="scientific">Desulfosporosinus metallidurans</name>
    <dbReference type="NCBI Taxonomy" id="1888891"/>
    <lineage>
        <taxon>Bacteria</taxon>
        <taxon>Bacillati</taxon>
        <taxon>Bacillota</taxon>
        <taxon>Clostridia</taxon>
        <taxon>Eubacteriales</taxon>
        <taxon>Desulfitobacteriaceae</taxon>
        <taxon>Desulfosporosinus</taxon>
    </lineage>
</organism>